<dbReference type="EMBL" id="JAPDFW010000070">
    <property type="protein sequence ID" value="KAJ5074074.1"/>
    <property type="molecule type" value="Genomic_DNA"/>
</dbReference>
<dbReference type="InterPro" id="IPR029016">
    <property type="entry name" value="GAF-like_dom_sf"/>
</dbReference>
<reference evidence="2" key="1">
    <citation type="submission" date="2022-10" db="EMBL/GenBank/DDBJ databases">
        <title>Novel sulphate-reducing endosymbionts in the free-living metamonad Anaeramoeba.</title>
        <authorList>
            <person name="Jerlstrom-Hultqvist J."/>
            <person name="Cepicka I."/>
            <person name="Gallot-Lavallee L."/>
            <person name="Salas-Leiva D."/>
            <person name="Curtis B.A."/>
            <person name="Zahonova K."/>
            <person name="Pipaliya S."/>
            <person name="Dacks J."/>
            <person name="Roger A.J."/>
        </authorList>
    </citation>
    <scope>NUCLEOTIDE SEQUENCE</scope>
    <source>
        <strain evidence="2">BMAN</strain>
    </source>
</reference>
<dbReference type="AlphaFoldDB" id="A0A9Q0LKH6"/>
<keyword evidence="3" id="KW-1185">Reference proteome</keyword>
<evidence type="ECO:0000313" key="3">
    <source>
        <dbReference type="Proteomes" id="UP001149090"/>
    </source>
</evidence>
<evidence type="ECO:0000259" key="1">
    <source>
        <dbReference type="Pfam" id="PF13185"/>
    </source>
</evidence>
<name>A0A9Q0LKH6_ANAIG</name>
<dbReference type="Pfam" id="PF13185">
    <property type="entry name" value="GAF_2"/>
    <property type="match status" value="1"/>
</dbReference>
<proteinExistence type="predicted"/>
<accession>A0A9Q0LKH6</accession>
<organism evidence="2 3">
    <name type="scientific">Anaeramoeba ignava</name>
    <name type="common">Anaerobic marine amoeba</name>
    <dbReference type="NCBI Taxonomy" id="1746090"/>
    <lineage>
        <taxon>Eukaryota</taxon>
        <taxon>Metamonada</taxon>
        <taxon>Anaeramoebidae</taxon>
        <taxon>Anaeramoeba</taxon>
    </lineage>
</organism>
<dbReference type="InterPro" id="IPR003018">
    <property type="entry name" value="GAF"/>
</dbReference>
<feature type="domain" description="GAF" evidence="1">
    <location>
        <begin position="141"/>
        <end position="269"/>
    </location>
</feature>
<dbReference type="Gene3D" id="3.30.450.40">
    <property type="match status" value="1"/>
</dbReference>
<comment type="caution">
    <text evidence="2">The sequence shown here is derived from an EMBL/GenBank/DDBJ whole genome shotgun (WGS) entry which is preliminary data.</text>
</comment>
<sequence>MGTTESKQEFLSQTYKPSNLTTKQYLSSISQKLRALALVDSSGNYLGFNSPFYTLFEFNSEQIAKMTLRNLLSFTLAEGLHTYEWEYQTLSLAPLPVFVWLHPVRLLDNVLFQVNIQYKYSSLDFEKIDEELVTSEISAFDIGRFCLEKAVQVTSSDIGYLVFVDEEERTATQFAYSTKTMEQCKLLKKPLVFDIDKGGIWSESIKRKECIIVNDYQNSPFKRGYPEGHIPIIRTMNLPIFENKKKTKIVLLVGMGNKPEDYNEQDAYNLYDVMFNMWTIFKKKFHI</sequence>
<gene>
    <name evidence="2" type="ORF">M0811_00702</name>
</gene>
<protein>
    <recommendedName>
        <fullName evidence="1">GAF domain-containing protein</fullName>
    </recommendedName>
</protein>
<dbReference type="Proteomes" id="UP001149090">
    <property type="component" value="Unassembled WGS sequence"/>
</dbReference>
<evidence type="ECO:0000313" key="2">
    <source>
        <dbReference type="EMBL" id="KAJ5074074.1"/>
    </source>
</evidence>
<dbReference type="SUPFAM" id="SSF55781">
    <property type="entry name" value="GAF domain-like"/>
    <property type="match status" value="1"/>
</dbReference>